<feature type="region of interest" description="Disordered" evidence="1">
    <location>
        <begin position="201"/>
        <end position="234"/>
    </location>
</feature>
<name>A0A1F5H3V7_9BACT</name>
<accession>A0A1F5H3V7</accession>
<dbReference type="AlphaFoldDB" id="A0A1F5H3V7"/>
<sequence length="234" mass="26543">MRIFSVCLLFFFLLIFLNVPLSLAHTDYQFPSYSEGQVNEALEKTVPLRFLPSNPLYFLITAKETVSRFFRPSSLEKARFDFILTGKRLKESYLLLEKGDVKNASKSLGRYSGRLDSMKRQMEKARSQNQSVVAFADETTEGLKLHEVLLSAISKKWQNYQEGYNFDDNFDAAFGEFINTILTIDNIKPGIKNRFKTATSSASLESEPSVGPSPTPALEILETSPSAKPRRIIY</sequence>
<protein>
    <recommendedName>
        <fullName evidence="2">DUF5667 domain-containing protein</fullName>
    </recommendedName>
</protein>
<evidence type="ECO:0000313" key="3">
    <source>
        <dbReference type="EMBL" id="OGD98852.1"/>
    </source>
</evidence>
<feature type="domain" description="DUF5667" evidence="2">
    <location>
        <begin position="51"/>
        <end position="133"/>
    </location>
</feature>
<dbReference type="InterPro" id="IPR043725">
    <property type="entry name" value="DUF5667"/>
</dbReference>
<comment type="caution">
    <text evidence="3">The sequence shown here is derived from an EMBL/GenBank/DDBJ whole genome shotgun (WGS) entry which is preliminary data.</text>
</comment>
<organism evidence="3 4">
    <name type="scientific">Candidatus Curtissbacteria bacterium RIFCSPHIGHO2_12_41_11</name>
    <dbReference type="NCBI Taxonomy" id="1797718"/>
    <lineage>
        <taxon>Bacteria</taxon>
        <taxon>Candidatus Curtissiibacteriota</taxon>
    </lineage>
</organism>
<evidence type="ECO:0000313" key="4">
    <source>
        <dbReference type="Proteomes" id="UP000178393"/>
    </source>
</evidence>
<gene>
    <name evidence="3" type="ORF">A2W45_03280</name>
</gene>
<dbReference type="Proteomes" id="UP000178393">
    <property type="component" value="Unassembled WGS sequence"/>
</dbReference>
<evidence type="ECO:0000259" key="2">
    <source>
        <dbReference type="Pfam" id="PF18915"/>
    </source>
</evidence>
<proteinExistence type="predicted"/>
<evidence type="ECO:0000256" key="1">
    <source>
        <dbReference type="SAM" id="MobiDB-lite"/>
    </source>
</evidence>
<dbReference type="EMBL" id="MFBH01000040">
    <property type="protein sequence ID" value="OGD98852.1"/>
    <property type="molecule type" value="Genomic_DNA"/>
</dbReference>
<reference evidence="3 4" key="1">
    <citation type="journal article" date="2016" name="Nat. Commun.">
        <title>Thousands of microbial genomes shed light on interconnected biogeochemical processes in an aquifer system.</title>
        <authorList>
            <person name="Anantharaman K."/>
            <person name="Brown C.T."/>
            <person name="Hug L.A."/>
            <person name="Sharon I."/>
            <person name="Castelle C.J."/>
            <person name="Probst A.J."/>
            <person name="Thomas B.C."/>
            <person name="Singh A."/>
            <person name="Wilkins M.J."/>
            <person name="Karaoz U."/>
            <person name="Brodie E.L."/>
            <person name="Williams K.H."/>
            <person name="Hubbard S.S."/>
            <person name="Banfield J.F."/>
        </authorList>
    </citation>
    <scope>NUCLEOTIDE SEQUENCE [LARGE SCALE GENOMIC DNA]</scope>
</reference>
<dbReference type="Pfam" id="PF18915">
    <property type="entry name" value="DUF5667"/>
    <property type="match status" value="1"/>
</dbReference>